<dbReference type="RefSeq" id="WP_083330198.1">
    <property type="nucleotide sequence ID" value="NZ_FNAU01000027.1"/>
</dbReference>
<dbReference type="InterPro" id="IPR000914">
    <property type="entry name" value="SBP_5_dom"/>
</dbReference>
<organism evidence="7 8">
    <name type="scientific">Actinobaculum suis</name>
    <dbReference type="NCBI Taxonomy" id="1657"/>
    <lineage>
        <taxon>Bacteria</taxon>
        <taxon>Bacillati</taxon>
        <taxon>Actinomycetota</taxon>
        <taxon>Actinomycetes</taxon>
        <taxon>Actinomycetales</taxon>
        <taxon>Actinomycetaceae</taxon>
        <taxon>Actinobaculum</taxon>
    </lineage>
</organism>
<protein>
    <submittedName>
        <fullName evidence="6">ABC transporter substrate-binding protein</fullName>
    </submittedName>
    <submittedName>
        <fullName evidence="7">Peptide/nickel transport system substrate-binding protein</fullName>
    </submittedName>
</protein>
<dbReference type="PROSITE" id="PS01040">
    <property type="entry name" value="SBP_BACTERIAL_5"/>
    <property type="match status" value="1"/>
</dbReference>
<evidence type="ECO:0000256" key="4">
    <source>
        <dbReference type="ARBA" id="ARBA00022729"/>
    </source>
</evidence>
<dbReference type="PROSITE" id="PS51257">
    <property type="entry name" value="PROKAR_LIPOPROTEIN"/>
    <property type="match status" value="1"/>
</dbReference>
<evidence type="ECO:0000259" key="5">
    <source>
        <dbReference type="Pfam" id="PF00496"/>
    </source>
</evidence>
<dbReference type="Proteomes" id="UP001273799">
    <property type="component" value="Unassembled WGS sequence"/>
</dbReference>
<dbReference type="AlphaFoldDB" id="A0A1G7EWW6"/>
<gene>
    <name evidence="6" type="ORF">R6G71_08360</name>
    <name evidence="7" type="ORF">SAMN05421878_1273</name>
</gene>
<dbReference type="Gene3D" id="3.40.190.10">
    <property type="entry name" value="Periplasmic binding protein-like II"/>
    <property type="match status" value="1"/>
</dbReference>
<dbReference type="EMBL" id="FNAU01000027">
    <property type="protein sequence ID" value="SDE68131.1"/>
    <property type="molecule type" value="Genomic_DNA"/>
</dbReference>
<dbReference type="Pfam" id="PF00496">
    <property type="entry name" value="SBP_bac_5"/>
    <property type="match status" value="1"/>
</dbReference>
<dbReference type="CDD" id="cd08518">
    <property type="entry name" value="PBP2_NikA_DppA_OppA_like_19"/>
    <property type="match status" value="1"/>
</dbReference>
<dbReference type="SUPFAM" id="SSF53850">
    <property type="entry name" value="Periplasmic binding protein-like II"/>
    <property type="match status" value="1"/>
</dbReference>
<dbReference type="PANTHER" id="PTHR30290">
    <property type="entry name" value="PERIPLASMIC BINDING COMPONENT OF ABC TRANSPORTER"/>
    <property type="match status" value="1"/>
</dbReference>
<evidence type="ECO:0000313" key="7">
    <source>
        <dbReference type="EMBL" id="SDE68131.1"/>
    </source>
</evidence>
<proteinExistence type="inferred from homology"/>
<reference evidence="8" key="1">
    <citation type="submission" date="2016-10" db="EMBL/GenBank/DDBJ databases">
        <authorList>
            <person name="Varghese N."/>
        </authorList>
    </citation>
    <scope>NUCLEOTIDE SEQUENCE [LARGE SCALE GENOMIC DNA]</scope>
    <source>
        <strain evidence="8">DSM 20639</strain>
    </source>
</reference>
<dbReference type="InterPro" id="IPR039424">
    <property type="entry name" value="SBP_5"/>
</dbReference>
<keyword evidence="8" id="KW-1185">Reference proteome</keyword>
<sequence length="538" mass="58634">MARPRTGWLAVVSLIVGCSTGGSGSEEPTAEAPDVSTVTVAMTASSEPDTGFDPVYGWGSASHVHEPLVQSTLIKTDVDLGFENDLATDYSVSDDGMTWKFTIRDDAKFTNGNTVTAKDVAFTINEVVTNTGAVADLNKVKEATATSDTEVEIAMKQPDNTLLYTLAVLGIVPADEYGDNYGKNPIGSGRYKLESWEQGKQAIFVANPDYYGEAPKMERLVVVFMDEDAGIAAVKAGQVDVAYVSATHADQHMDGYKLFSAKTVDSRGISFPVVPEGSPKREGMDGAEHEVGNNVTSDRALRQAMNYAVDRDVLADHVLNGHGTPAYSVADGMPWASDAMKVETDVDKAKTILEDAGWAEGDDGVRVKHDGTRAEFTLVYPATDPVRQALAAEFANQMKEIGINITIEGKSWDDIYLIQTTEPVVWGWGSNSPNELYSLYHSQSTSNTAAYESNTIDEYLDKALAATDIDESNEYWQKAQWDGTTGVTPEGEATWVWLTNIDHLYFVRDNLNIGEQKPHPHGHGWSVVNNVDQWTWES</sequence>
<accession>A0A1G7EWW6</accession>
<feature type="domain" description="Solute-binding protein family 5" evidence="5">
    <location>
        <begin position="83"/>
        <end position="448"/>
    </location>
</feature>
<dbReference type="EMBL" id="JAWNFU010000006">
    <property type="protein sequence ID" value="MDY5154049.1"/>
    <property type="molecule type" value="Genomic_DNA"/>
</dbReference>
<dbReference type="Gene3D" id="3.10.105.10">
    <property type="entry name" value="Dipeptide-binding Protein, Domain 3"/>
    <property type="match status" value="1"/>
</dbReference>
<keyword evidence="4" id="KW-0732">Signal</keyword>
<dbReference type="InterPro" id="IPR030678">
    <property type="entry name" value="Peptide/Ni-bd"/>
</dbReference>
<evidence type="ECO:0000256" key="3">
    <source>
        <dbReference type="ARBA" id="ARBA00022448"/>
    </source>
</evidence>
<dbReference type="PANTHER" id="PTHR30290:SF9">
    <property type="entry name" value="OLIGOPEPTIDE-BINDING PROTEIN APPA"/>
    <property type="match status" value="1"/>
</dbReference>
<comment type="subcellular location">
    <subcellularLocation>
        <location evidence="1">Cell membrane</location>
        <topology evidence="1">Lipid-anchor</topology>
    </subcellularLocation>
</comment>
<dbReference type="InterPro" id="IPR023765">
    <property type="entry name" value="SBP_5_CS"/>
</dbReference>
<keyword evidence="3" id="KW-0813">Transport</keyword>
<evidence type="ECO:0000256" key="1">
    <source>
        <dbReference type="ARBA" id="ARBA00004193"/>
    </source>
</evidence>
<dbReference type="Proteomes" id="UP000182744">
    <property type="component" value="Unassembled WGS sequence"/>
</dbReference>
<reference evidence="7" key="2">
    <citation type="submission" date="2016-10" db="EMBL/GenBank/DDBJ databases">
        <authorList>
            <person name="de Groot N.N."/>
        </authorList>
    </citation>
    <scope>NUCLEOTIDE SEQUENCE [LARGE SCALE GENOMIC DNA]</scope>
    <source>
        <strain evidence="7">DSM 20639</strain>
    </source>
</reference>
<dbReference type="GO" id="GO:0042597">
    <property type="term" value="C:periplasmic space"/>
    <property type="evidence" value="ECO:0007669"/>
    <property type="project" value="UniProtKB-ARBA"/>
</dbReference>
<comment type="similarity">
    <text evidence="2">Belongs to the bacterial solute-binding protein 5 family.</text>
</comment>
<dbReference type="GO" id="GO:1904680">
    <property type="term" value="F:peptide transmembrane transporter activity"/>
    <property type="evidence" value="ECO:0007669"/>
    <property type="project" value="TreeGrafter"/>
</dbReference>
<dbReference type="GO" id="GO:0015833">
    <property type="term" value="P:peptide transport"/>
    <property type="evidence" value="ECO:0007669"/>
    <property type="project" value="TreeGrafter"/>
</dbReference>
<evidence type="ECO:0000313" key="8">
    <source>
        <dbReference type="Proteomes" id="UP000182744"/>
    </source>
</evidence>
<dbReference type="GO" id="GO:0043190">
    <property type="term" value="C:ATP-binding cassette (ABC) transporter complex"/>
    <property type="evidence" value="ECO:0007669"/>
    <property type="project" value="InterPro"/>
</dbReference>
<evidence type="ECO:0000256" key="2">
    <source>
        <dbReference type="ARBA" id="ARBA00005695"/>
    </source>
</evidence>
<evidence type="ECO:0000313" key="6">
    <source>
        <dbReference type="EMBL" id="MDY5154049.1"/>
    </source>
</evidence>
<reference evidence="6" key="3">
    <citation type="submission" date="2023-10" db="EMBL/GenBank/DDBJ databases">
        <title>Whole Genome based description of the genera Actinobaculum and Actinotignum reveals a complex phylogenetic relationship within the species included in the genus Actinotignum.</title>
        <authorList>
            <person name="Jensen C.S."/>
            <person name="Dargis R."/>
            <person name="Kemp M."/>
            <person name="Christensen J.J."/>
        </authorList>
    </citation>
    <scope>NUCLEOTIDE SEQUENCE</scope>
    <source>
        <strain evidence="6">Actinobaculum_suis_CCUG19206T</strain>
    </source>
</reference>
<name>A0A1G7EWW6_9ACTO</name>
<dbReference type="PIRSF" id="PIRSF002741">
    <property type="entry name" value="MppA"/>
    <property type="match status" value="1"/>
</dbReference>